<gene>
    <name evidence="2" type="ORF">ABL78_7505</name>
</gene>
<name>A0A0N0P2X2_LEPSE</name>
<comment type="caution">
    <text evidence="2">The sequence shown here is derived from an EMBL/GenBank/DDBJ whole genome shotgun (WGS) entry which is preliminary data.</text>
</comment>
<feature type="compositionally biased region" description="Low complexity" evidence="1">
    <location>
        <begin position="21"/>
        <end position="30"/>
    </location>
</feature>
<feature type="region of interest" description="Disordered" evidence="1">
    <location>
        <begin position="312"/>
        <end position="334"/>
    </location>
</feature>
<feature type="region of interest" description="Disordered" evidence="1">
    <location>
        <begin position="1"/>
        <end position="33"/>
    </location>
</feature>
<evidence type="ECO:0000256" key="1">
    <source>
        <dbReference type="SAM" id="MobiDB-lite"/>
    </source>
</evidence>
<keyword evidence="3" id="KW-1185">Reference proteome</keyword>
<feature type="compositionally biased region" description="Basic and acidic residues" evidence="1">
    <location>
        <begin position="401"/>
        <end position="424"/>
    </location>
</feature>
<feature type="region of interest" description="Disordered" evidence="1">
    <location>
        <begin position="229"/>
        <end position="252"/>
    </location>
</feature>
<dbReference type="Proteomes" id="UP000038009">
    <property type="component" value="Unassembled WGS sequence"/>
</dbReference>
<feature type="compositionally biased region" description="Low complexity" evidence="1">
    <location>
        <begin position="843"/>
        <end position="855"/>
    </location>
</feature>
<evidence type="ECO:0000313" key="3">
    <source>
        <dbReference type="Proteomes" id="UP000038009"/>
    </source>
</evidence>
<organism evidence="2 3">
    <name type="scientific">Leptomonas seymouri</name>
    <dbReference type="NCBI Taxonomy" id="5684"/>
    <lineage>
        <taxon>Eukaryota</taxon>
        <taxon>Discoba</taxon>
        <taxon>Euglenozoa</taxon>
        <taxon>Kinetoplastea</taxon>
        <taxon>Metakinetoplastina</taxon>
        <taxon>Trypanosomatida</taxon>
        <taxon>Trypanosomatidae</taxon>
        <taxon>Leishmaniinae</taxon>
        <taxon>Leptomonas</taxon>
    </lineage>
</organism>
<accession>A0A0N0P2X2</accession>
<protein>
    <submittedName>
        <fullName evidence="2">Uncharacterized protein</fullName>
    </submittedName>
</protein>
<dbReference type="AlphaFoldDB" id="A0A0N0P2X2"/>
<dbReference type="VEuPathDB" id="TriTrypDB:Lsey_0372_0030"/>
<feature type="compositionally biased region" description="Low complexity" evidence="1">
    <location>
        <begin position="1037"/>
        <end position="1054"/>
    </location>
</feature>
<reference evidence="2 3" key="1">
    <citation type="journal article" date="2015" name="PLoS Pathog.">
        <title>Leptomonas seymouri: Adaptations to the Dixenous Life Cycle Analyzed by Genome Sequencing, Transcriptome Profiling and Co-infection with Leishmania donovani.</title>
        <authorList>
            <person name="Kraeva N."/>
            <person name="Butenko A."/>
            <person name="Hlavacova J."/>
            <person name="Kostygov A."/>
            <person name="Myskova J."/>
            <person name="Grybchuk D."/>
            <person name="Lestinova T."/>
            <person name="Votypka J."/>
            <person name="Volf P."/>
            <person name="Opperdoes F."/>
            <person name="Flegontov P."/>
            <person name="Lukes J."/>
            <person name="Yurchenko V."/>
        </authorList>
    </citation>
    <scope>NUCLEOTIDE SEQUENCE [LARGE SCALE GENOMIC DNA]</scope>
    <source>
        <strain evidence="2 3">ATCC 30220</strain>
    </source>
</reference>
<feature type="compositionally biased region" description="Basic residues" evidence="1">
    <location>
        <begin position="320"/>
        <end position="329"/>
    </location>
</feature>
<dbReference type="EMBL" id="LJSK01000372">
    <property type="protein sequence ID" value="KPI83459.1"/>
    <property type="molecule type" value="Genomic_DNA"/>
</dbReference>
<feature type="region of interest" description="Disordered" evidence="1">
    <location>
        <begin position="673"/>
        <end position="694"/>
    </location>
</feature>
<feature type="region of interest" description="Disordered" evidence="1">
    <location>
        <begin position="401"/>
        <end position="442"/>
    </location>
</feature>
<evidence type="ECO:0000313" key="2">
    <source>
        <dbReference type="EMBL" id="KPI83459.1"/>
    </source>
</evidence>
<feature type="compositionally biased region" description="Low complexity" evidence="1">
    <location>
        <begin position="806"/>
        <end position="824"/>
    </location>
</feature>
<feature type="region of interest" description="Disordered" evidence="1">
    <location>
        <begin position="806"/>
        <end position="856"/>
    </location>
</feature>
<proteinExistence type="predicted"/>
<feature type="region of interest" description="Disordered" evidence="1">
    <location>
        <begin position="1008"/>
        <end position="1059"/>
    </location>
</feature>
<dbReference type="OMA" id="MGLLWNV"/>
<sequence length="1085" mass="120106">MMEPSHSAGREAPQGEATAALSSSSSPSVSQRRHHRHRSLLSLDVDAFDYLCSFIPVDDLLFHLTTVSREARRRVWANHKLWQQLWMRYLVQFFKSLIPPPKLASPQTTSAAAAAASRAFLWPAGVENTATIAGATSACSDAAWRLYHYHLSKEARPRVELLERLRVTPEDITDPPAAEVPTKLSCPSAGSSRGVVQSVKVQEQTLLFAQVCATQLVADNLTHTETPDAAHLMRPVQRGKEPDVADTLSSSSPNVKWSAKVSAMVKGQQRQAERLRRALHFLLSASGNREAFHDRLWSSTYEAGEAYRREESKDAVSIPHTRRRRRKGAKANALADKDQLRPLSWLDDRDNSVKVLLFDDNSRSVGDTGSVQAERIKLLGAIAHHWRLAYAHQFYLTPTDGKDHGSAHPRPFEELRPRGRHGGDEGGAAAAAGRDQDARRTHQDGRVSWELVYRRFRDDNANVRTARMRNSLRQVAVAGDNDGRMSRPAAAAAPATESANVHVIPSSGNPLFDMHLLTFSKRQQFYAAMMTSTVEVPDGMGAFFATCVSESFLRWWCWRSRRLTDILAAGTATRHSFSAAPTSTTLTFPTPPSTHRAVPTTLWIARVCSVHKPQYGTKASDGSFGRPAPIEAEESIVYTSSYSDVTSTDTLASDSSSIDFIEELPEEVEEGVDAYQPYPDNGTDGNGDSNWPQMAPQRQQQQLPLSALPQATTPRVALLFPLPHMLAYWFMMHHVTFYSHQVYRRMWGDQEITIAVCSRILSPTGHSVECRLFYTLRYAAFPRMYTKMMFTPGTLPALTLQDKMASRSPYRSPSATSASSTSSSSEEEEEEPLSTAHPPPHPSSASAAGSLPTSSKFSRVKHTTLDSRPVDSRQVYDLFWTGFGRVEVESGPTISRSNLVRLRVALGLPIDFPMGLLWNVLMFASGVGPLILKDHRHSLYFNYPKSFTDVVEEEFGEVSCYGYGARPRLPAADRPMPNPLDTELERMREQRNLDEAARALEQGMAPAELVGTNTGNDGDADASFSTAEREDRMGDRSPSPLSESLTSTLTTSPTAHGSLSLNSDFSSMGEHSTWSDWLSHYSGTL</sequence>
<dbReference type="OrthoDB" id="265876at2759"/>